<evidence type="ECO:0000313" key="6">
    <source>
        <dbReference type="RefSeq" id="XP_072806723.1"/>
    </source>
</evidence>
<sequence>MPFCGIYSRIPHTPLQWFPFILRVMEGVHQTLEGHGMVRGLARNVQVYNPTPNSWDVGWTPPLAGAAAPLAGTRPLKPILHSLVLLSHTGSDVYELLWKLILLAAFWGVCSFLLFVWRTVLAVKPPMFQVTLKQMTEKIKNFEKENKELEENVSSWEQKTNNTKKCLEAIRQKKMLSEEALKFKENLKIIERKSEYLNDTIQIARAKLQAARDQNAKSPHLPRVLKTRSEDMMQRAETTEDCSLEELEKKMQDHHATSGSVTGEEANFQRLERRIRFPKDTSGQTDGHVEEKVDMKGFELVEKQQLLAAEEKAKLAEDETRQYKRRLEECHRQMQGADIALRLQITRAKKKSQDNWIRARELERENTELRREAAHLKQRLDAICIQRQAEKYMRQEPTPGGPYRLHPSLRPSGPGGAPVRNGSDFRAQEAEETQDYGPRRGPRTIPAPWEDFYPWGCPPEPFIRYRALAPRRPTCLLGPYPQPVSPVIAHVGPGPAPALAGSSRPPAAAPEAQVTLQHPGLCKDRPVWPPPAGPPLGPVQPRSPVPDAPLAHVGPGPAPALAGSSRPPAAAPEAQVTLQHPGLCKDWPVWPPPAGPPLGPVQPRSPVPDAPLAHVGPGPAPALAGSSRPPAAAPEAQVTLQHPGLCKDRPVWPPPAGPPLGPVQPRSPVPDAPLAHVGPGPAPALAGSSRPPAAAPEAQVTLQHPGLCKDRPVWPPPAGPPLGPVQPRSPVPDAPLAHVGPGPAPALAGSSRPPAAAPEAQVSYLAAFRPLQGPARVATTSWAPIGPCPASLTCTGCSTCPRRTWPGPGIGRQLPPACGGPGGPGYLAASRPLQGPARVATTSWAPIGPCPASLTCTGCSTCPRRTWPGPGIGRQLPPACGGPGGPGYLAASRPLQGPARVATTSWAPIGPCPASLTCTGCSTCPRRTWPGPGIGRQLPPACGGPGGPGYLAASRPLQGPARVATTSWAPIGPCPASLSCTGYSTCPRRTWPGPGIGRQLPPACGGPGGPGYLAASRPLQGPARVATTSWAPIGPCPASLTCTGCSTCPRRTWPGPGIGRQLPPACGGPGGPGYLAASRPLQGPARVATTSWAPIGPCPASLTCTGCSTCPRRTWPGPGIGRQLPPACGGPGGPGYLAASRPLQGPARVATTSWAPIGPCPASLTCTGCSTCPRRTWPGPGIGRQLPPACGGPGGPGYLAASRPLQGPARVATTSWAPIGPCPASLSCTGYSTCPRRTWPGPGIGRQLPPACGGPGGPGYLAASRPLQGPARVATTSWAPIGPCPASLTCTGCSTCPRRTWPGPGIGRQLPPACGGPGGPGYLAASRPLQGPARVATTSWAPIGPCPASLSCTGYSTCPRRTWPGPGIGRQLPPACGGPGGPGYLAASRPLQGPARVATTSWAPIGPCPASLTCTGCSTCPRRTWPGPGIGRQLPPACGGPGGPGYLAASRPLQGPARVATTSWAPIGPGPASLSCTGCSTCPRRTWPGPGIGRQLPPACGGPGGPGYLAASRPLQGPARVATTSWAPIGPCPASLTCTGCSTCPRRTWPGPGIGRQLPPACGGPGGPGYLAASRPLQGPARVATTGWAPIGPCPASLTCTGCSTCPRRTWPGPGIGRQLPPACGGPGGPALTFHGC</sequence>
<feature type="coiled-coil region" evidence="2">
    <location>
        <begin position="306"/>
        <end position="333"/>
    </location>
</feature>
<proteinExistence type="predicted"/>
<feature type="coiled-coil region" evidence="2">
    <location>
        <begin position="359"/>
        <end position="386"/>
    </location>
</feature>
<keyword evidence="4" id="KW-1133">Transmembrane helix</keyword>
<feature type="compositionally biased region" description="Pro residues" evidence="3">
    <location>
        <begin position="527"/>
        <end position="547"/>
    </location>
</feature>
<feature type="region of interest" description="Disordered" evidence="3">
    <location>
        <begin position="495"/>
        <end position="514"/>
    </location>
</feature>
<protein>
    <recommendedName>
        <fullName evidence="7">Transport and Golgi organization protein 1 homolog</fullName>
    </recommendedName>
</protein>
<keyword evidence="5" id="KW-1185">Reference proteome</keyword>
<feature type="compositionally biased region" description="Pro residues" evidence="3">
    <location>
        <begin position="651"/>
        <end position="671"/>
    </location>
</feature>
<dbReference type="PANTHER" id="PTHR23158:SF54">
    <property type="entry name" value="TRANSPORT AND GOLGI ORGANIZATION PROTEIN 1 HOMOLOG"/>
    <property type="match status" value="1"/>
</dbReference>
<feature type="compositionally biased region" description="Pro residues" evidence="3">
    <location>
        <begin position="589"/>
        <end position="609"/>
    </location>
</feature>
<evidence type="ECO:0000256" key="4">
    <source>
        <dbReference type="SAM" id="Phobius"/>
    </source>
</evidence>
<name>A0ABM5CDJ7_VICPA</name>
<evidence type="ECO:0008006" key="7">
    <source>
        <dbReference type="Google" id="ProtNLM"/>
    </source>
</evidence>
<reference evidence="6" key="1">
    <citation type="submission" date="2025-08" db="UniProtKB">
        <authorList>
            <consortium name="RefSeq"/>
        </authorList>
    </citation>
    <scope>IDENTIFICATION</scope>
</reference>
<dbReference type="CDD" id="cd14686">
    <property type="entry name" value="bZIP"/>
    <property type="match status" value="1"/>
</dbReference>
<dbReference type="PANTHER" id="PTHR23158">
    <property type="entry name" value="MELANOMA INHIBITORY ACTIVITY-RELATED"/>
    <property type="match status" value="1"/>
</dbReference>
<keyword evidence="1 2" id="KW-0175">Coiled coil</keyword>
<feature type="compositionally biased region" description="Pro residues" evidence="3">
    <location>
        <begin position="713"/>
        <end position="733"/>
    </location>
</feature>
<gene>
    <name evidence="6" type="primary">LOC116279800</name>
</gene>
<feature type="region of interest" description="Disordered" evidence="3">
    <location>
        <begin position="394"/>
        <end position="422"/>
    </location>
</feature>
<dbReference type="Proteomes" id="UP001652581">
    <property type="component" value="Chromosome 27"/>
</dbReference>
<evidence type="ECO:0000256" key="1">
    <source>
        <dbReference type="ARBA" id="ARBA00023054"/>
    </source>
</evidence>
<feature type="transmembrane region" description="Helical" evidence="4">
    <location>
        <begin position="96"/>
        <end position="117"/>
    </location>
</feature>
<evidence type="ECO:0000256" key="2">
    <source>
        <dbReference type="SAM" id="Coils"/>
    </source>
</evidence>
<dbReference type="InterPro" id="IPR051500">
    <property type="entry name" value="cTAGE_MIA/OTOR"/>
</dbReference>
<evidence type="ECO:0000256" key="3">
    <source>
        <dbReference type="SAM" id="MobiDB-lite"/>
    </source>
</evidence>
<accession>A0ABM5CDJ7</accession>
<organism evidence="5 6">
    <name type="scientific">Vicugna pacos</name>
    <name type="common">Alpaca</name>
    <name type="synonym">Lama pacos</name>
    <dbReference type="NCBI Taxonomy" id="30538"/>
    <lineage>
        <taxon>Eukaryota</taxon>
        <taxon>Metazoa</taxon>
        <taxon>Chordata</taxon>
        <taxon>Craniata</taxon>
        <taxon>Vertebrata</taxon>
        <taxon>Euteleostomi</taxon>
        <taxon>Mammalia</taxon>
        <taxon>Eutheria</taxon>
        <taxon>Laurasiatheria</taxon>
        <taxon>Artiodactyla</taxon>
        <taxon>Tylopoda</taxon>
        <taxon>Camelidae</taxon>
        <taxon>Vicugna</taxon>
    </lineage>
</organism>
<keyword evidence="4" id="KW-0472">Membrane</keyword>
<dbReference type="RefSeq" id="XP_072806723.1">
    <property type="nucleotide sequence ID" value="XM_072950622.1"/>
</dbReference>
<keyword evidence="4" id="KW-0812">Transmembrane</keyword>
<feature type="region of interest" description="Disordered" evidence="3">
    <location>
        <begin position="520"/>
        <end position="755"/>
    </location>
</feature>
<dbReference type="GeneID" id="116279800"/>
<evidence type="ECO:0000313" key="5">
    <source>
        <dbReference type="Proteomes" id="UP001652581"/>
    </source>
</evidence>
<feature type="coiled-coil region" evidence="2">
    <location>
        <begin position="132"/>
        <end position="193"/>
    </location>
</feature>